<dbReference type="AlphaFoldDB" id="A0A0C9UVX8"/>
<name>A0A0C9UVX8_SPHS4</name>
<dbReference type="HOGENOM" id="CLU_966988_0_0_1"/>
<proteinExistence type="predicted"/>
<evidence type="ECO:0000256" key="1">
    <source>
        <dbReference type="SAM" id="MobiDB-lite"/>
    </source>
</evidence>
<evidence type="ECO:0000313" key="4">
    <source>
        <dbReference type="Proteomes" id="UP000054279"/>
    </source>
</evidence>
<dbReference type="InterPro" id="IPR020422">
    <property type="entry name" value="TYR_PHOSPHATASE_DUAL_dom"/>
</dbReference>
<feature type="region of interest" description="Disordered" evidence="1">
    <location>
        <begin position="254"/>
        <end position="299"/>
    </location>
</feature>
<dbReference type="InterPro" id="IPR029021">
    <property type="entry name" value="Prot-tyrosine_phosphatase-like"/>
</dbReference>
<organism evidence="3 4">
    <name type="scientific">Sphaerobolus stellatus (strain SS14)</name>
    <dbReference type="NCBI Taxonomy" id="990650"/>
    <lineage>
        <taxon>Eukaryota</taxon>
        <taxon>Fungi</taxon>
        <taxon>Dikarya</taxon>
        <taxon>Basidiomycota</taxon>
        <taxon>Agaricomycotina</taxon>
        <taxon>Agaricomycetes</taxon>
        <taxon>Phallomycetidae</taxon>
        <taxon>Geastrales</taxon>
        <taxon>Sphaerobolaceae</taxon>
        <taxon>Sphaerobolus</taxon>
    </lineage>
</organism>
<dbReference type="SUPFAM" id="SSF52799">
    <property type="entry name" value="(Phosphotyrosine protein) phosphatases II"/>
    <property type="match status" value="1"/>
</dbReference>
<evidence type="ECO:0000259" key="2">
    <source>
        <dbReference type="PROSITE" id="PS50056"/>
    </source>
</evidence>
<gene>
    <name evidence="3" type="ORF">M422DRAFT_784295</name>
</gene>
<accession>A0A0C9UVX8</accession>
<feature type="domain" description="Tyrosine specific protein phosphatases" evidence="2">
    <location>
        <begin position="165"/>
        <end position="224"/>
    </location>
</feature>
<dbReference type="OrthoDB" id="10252009at2759"/>
<reference evidence="3 4" key="1">
    <citation type="submission" date="2014-06" db="EMBL/GenBank/DDBJ databases">
        <title>Evolutionary Origins and Diversification of the Mycorrhizal Mutualists.</title>
        <authorList>
            <consortium name="DOE Joint Genome Institute"/>
            <consortium name="Mycorrhizal Genomics Consortium"/>
            <person name="Kohler A."/>
            <person name="Kuo A."/>
            <person name="Nagy L.G."/>
            <person name="Floudas D."/>
            <person name="Copeland A."/>
            <person name="Barry K.W."/>
            <person name="Cichocki N."/>
            <person name="Veneault-Fourrey C."/>
            <person name="LaButti K."/>
            <person name="Lindquist E.A."/>
            <person name="Lipzen A."/>
            <person name="Lundell T."/>
            <person name="Morin E."/>
            <person name="Murat C."/>
            <person name="Riley R."/>
            <person name="Ohm R."/>
            <person name="Sun H."/>
            <person name="Tunlid A."/>
            <person name="Henrissat B."/>
            <person name="Grigoriev I.V."/>
            <person name="Hibbett D.S."/>
            <person name="Martin F."/>
        </authorList>
    </citation>
    <scope>NUCLEOTIDE SEQUENCE [LARGE SCALE GENOMIC DNA]</scope>
    <source>
        <strain evidence="3 4">SS14</strain>
    </source>
</reference>
<feature type="compositionally biased region" description="Low complexity" evidence="1">
    <location>
        <begin position="272"/>
        <end position="281"/>
    </location>
</feature>
<dbReference type="CDD" id="cd14498">
    <property type="entry name" value="DSP"/>
    <property type="match status" value="1"/>
</dbReference>
<protein>
    <recommendedName>
        <fullName evidence="2">Tyrosine specific protein phosphatases domain-containing protein</fullName>
    </recommendedName>
</protein>
<dbReference type="SMART" id="SM00195">
    <property type="entry name" value="DSPc"/>
    <property type="match status" value="1"/>
</dbReference>
<dbReference type="Proteomes" id="UP000054279">
    <property type="component" value="Unassembled WGS sequence"/>
</dbReference>
<feature type="compositionally biased region" description="Basic and acidic residues" evidence="1">
    <location>
        <begin position="258"/>
        <end position="267"/>
    </location>
</feature>
<evidence type="ECO:0000313" key="3">
    <source>
        <dbReference type="EMBL" id="KIJ29330.1"/>
    </source>
</evidence>
<keyword evidence="4" id="KW-1185">Reference proteome</keyword>
<sequence>MKYAKVDTQPEDRFNSLTKAFGKLQIPIKRDRSEDQRELKEYWDAHICSLQSLFPNAAKILRSVQVPNGLTSRKRIQNYIRSITITPEGEPFLPQASEVMTSRLWISDGFTGTDRDTLSKLGITEVVCIGSAGYHSCCLKTRSIGHTEVHVPEDIYKTPIIGPFEDAINVIRNLLDTPKSRILLHCQRGSHWSSSVAIAVMMNLLGCNFQLSHALVRRIRPGTVLPPVLVKAIQEWWYLQILRDELPAGRGYRSFDWAPEKPEKPEQPPRNSTDTSQSSVSEDSERSSLADLEPLTPSD</sequence>
<dbReference type="InterPro" id="IPR000387">
    <property type="entry name" value="Tyr_Pase_dom"/>
</dbReference>
<dbReference type="PROSITE" id="PS50056">
    <property type="entry name" value="TYR_PHOSPHATASE_2"/>
    <property type="match status" value="1"/>
</dbReference>
<dbReference type="EMBL" id="KN837285">
    <property type="protein sequence ID" value="KIJ29330.1"/>
    <property type="molecule type" value="Genomic_DNA"/>
</dbReference>
<dbReference type="Gene3D" id="3.90.190.10">
    <property type="entry name" value="Protein tyrosine phosphatase superfamily"/>
    <property type="match status" value="1"/>
</dbReference>